<accession>A0ABY2DI15</accession>
<keyword evidence="3" id="KW-1185">Reference proteome</keyword>
<name>A0ABY2DI15_9ACTN</name>
<evidence type="ECO:0008006" key="4">
    <source>
        <dbReference type="Google" id="ProtNLM"/>
    </source>
</evidence>
<evidence type="ECO:0000256" key="1">
    <source>
        <dbReference type="SAM" id="MobiDB-lite"/>
    </source>
</evidence>
<reference evidence="2 3" key="1">
    <citation type="submission" date="2019-02" db="EMBL/GenBank/DDBJ databases">
        <title>Draft genome sequences of novel Actinobacteria.</title>
        <authorList>
            <person name="Sahin N."/>
            <person name="Ay H."/>
            <person name="Saygin H."/>
        </authorList>
    </citation>
    <scope>NUCLEOTIDE SEQUENCE [LARGE SCALE GENOMIC DNA]</scope>
    <source>
        <strain evidence="2 3">JCM 30529</strain>
    </source>
</reference>
<evidence type="ECO:0000313" key="3">
    <source>
        <dbReference type="Proteomes" id="UP000295626"/>
    </source>
</evidence>
<feature type="region of interest" description="Disordered" evidence="1">
    <location>
        <begin position="21"/>
        <end position="43"/>
    </location>
</feature>
<evidence type="ECO:0000313" key="2">
    <source>
        <dbReference type="EMBL" id="TDB98252.1"/>
    </source>
</evidence>
<proteinExistence type="predicted"/>
<dbReference type="Proteomes" id="UP000295626">
    <property type="component" value="Unassembled WGS sequence"/>
</dbReference>
<comment type="caution">
    <text evidence="2">The sequence shown here is derived from an EMBL/GenBank/DDBJ whole genome shotgun (WGS) entry which is preliminary data.</text>
</comment>
<dbReference type="EMBL" id="SMKE01000206">
    <property type="protein sequence ID" value="TDB98252.1"/>
    <property type="molecule type" value="Genomic_DNA"/>
</dbReference>
<sequence>MSDVGDGVELIFTTRPGAAVTATTTTPTGASTTPAGVDEDPDAPGTYRFEVVLTQPGMWRVTFTASGAATAVQHFYVFAEAPGLPPLATAEQLAAVFRPLSDEEAQVVTARLAQASAMLRRRWPDLDARIASGELPATLAAAAAVGMVLR</sequence>
<feature type="non-terminal residue" evidence="2">
    <location>
        <position position="150"/>
    </location>
</feature>
<gene>
    <name evidence="2" type="ORF">E1091_07835</name>
</gene>
<organism evidence="2 3">
    <name type="scientific">Micromonospora fluostatini</name>
    <dbReference type="NCBI Taxonomy" id="1629071"/>
    <lineage>
        <taxon>Bacteria</taxon>
        <taxon>Bacillati</taxon>
        <taxon>Actinomycetota</taxon>
        <taxon>Actinomycetes</taxon>
        <taxon>Micromonosporales</taxon>
        <taxon>Micromonosporaceae</taxon>
        <taxon>Micromonospora</taxon>
    </lineage>
</organism>
<protein>
    <recommendedName>
        <fullName evidence="4">YtkA-like domain-containing protein</fullName>
    </recommendedName>
</protein>
<feature type="compositionally biased region" description="Low complexity" evidence="1">
    <location>
        <begin position="21"/>
        <end position="36"/>
    </location>
</feature>